<feature type="domain" description="CCHC-type" evidence="2">
    <location>
        <begin position="230"/>
        <end position="244"/>
    </location>
</feature>
<dbReference type="GO" id="GO:0008270">
    <property type="term" value="F:zinc ion binding"/>
    <property type="evidence" value="ECO:0007669"/>
    <property type="project" value="UniProtKB-KW"/>
</dbReference>
<keyword evidence="1" id="KW-0479">Metal-binding</keyword>
<dbReference type="Proteomes" id="UP000663838">
    <property type="component" value="Unassembled WGS sequence"/>
</dbReference>
<accession>A0A821V3Z0</accession>
<organism evidence="4 5">
    <name type="scientific">Rotaria socialis</name>
    <dbReference type="NCBI Taxonomy" id="392032"/>
    <lineage>
        <taxon>Eukaryota</taxon>
        <taxon>Metazoa</taxon>
        <taxon>Spiralia</taxon>
        <taxon>Gnathifera</taxon>
        <taxon>Rotifera</taxon>
        <taxon>Eurotatoria</taxon>
        <taxon>Bdelloidea</taxon>
        <taxon>Philodinida</taxon>
        <taxon>Philodinidae</taxon>
        <taxon>Rotaria</taxon>
    </lineage>
</organism>
<dbReference type="GO" id="GO:0003676">
    <property type="term" value="F:nucleic acid binding"/>
    <property type="evidence" value="ECO:0007669"/>
    <property type="project" value="InterPro"/>
</dbReference>
<dbReference type="EMBL" id="CAJNYV010005803">
    <property type="protein sequence ID" value="CAF3782141.1"/>
    <property type="molecule type" value="Genomic_DNA"/>
</dbReference>
<keyword evidence="1" id="KW-0862">Zinc</keyword>
<evidence type="ECO:0000313" key="4">
    <source>
        <dbReference type="EMBL" id="CAF4900781.1"/>
    </source>
</evidence>
<evidence type="ECO:0000313" key="3">
    <source>
        <dbReference type="EMBL" id="CAF3782141.1"/>
    </source>
</evidence>
<evidence type="ECO:0000313" key="5">
    <source>
        <dbReference type="Proteomes" id="UP000663838"/>
    </source>
</evidence>
<evidence type="ECO:0000259" key="2">
    <source>
        <dbReference type="PROSITE" id="PS50158"/>
    </source>
</evidence>
<comment type="caution">
    <text evidence="4">The sequence shown here is derived from an EMBL/GenBank/DDBJ whole genome shotgun (WGS) entry which is preliminary data.</text>
</comment>
<reference evidence="4" key="1">
    <citation type="submission" date="2021-02" db="EMBL/GenBank/DDBJ databases">
        <authorList>
            <person name="Nowell W R."/>
        </authorList>
    </citation>
    <scope>NUCLEOTIDE SEQUENCE</scope>
</reference>
<dbReference type="AlphaFoldDB" id="A0A821V3Z0"/>
<keyword evidence="1" id="KW-0863">Zinc-finger</keyword>
<dbReference type="Gene3D" id="4.10.60.10">
    <property type="entry name" value="Zinc finger, CCHC-type"/>
    <property type="match status" value="1"/>
</dbReference>
<evidence type="ECO:0000256" key="1">
    <source>
        <dbReference type="PROSITE-ProRule" id="PRU00047"/>
    </source>
</evidence>
<dbReference type="SUPFAM" id="SSF57756">
    <property type="entry name" value="Retrovirus zinc finger-like domains"/>
    <property type="match status" value="1"/>
</dbReference>
<dbReference type="InterPro" id="IPR001878">
    <property type="entry name" value="Znf_CCHC"/>
</dbReference>
<protein>
    <recommendedName>
        <fullName evidence="2">CCHC-type domain-containing protein</fullName>
    </recommendedName>
</protein>
<proteinExistence type="predicted"/>
<dbReference type="SMART" id="SM00343">
    <property type="entry name" value="ZnF_C2HC"/>
    <property type="match status" value="2"/>
</dbReference>
<dbReference type="Proteomes" id="UP000663865">
    <property type="component" value="Unassembled WGS sequence"/>
</dbReference>
<sequence length="679" mass="77541">MESMEMVQLMLDSIKLLTADNKAMNVKIENIEAHMLVLQEQSIKYNTPEQMSHNVKRPSTISRQQIKSFKKLFSALVRNEDESLIALSLRISKLARQAHPTFRVLEYNELVRDKFLELIPDELENNLEIAVSKLNINNIKMAKLVSLAESCERQGSNTVIIEAVKTAVGSETINKVNIMSSFRPNGGTIPKFKCNRCNKFGHTSKTCLLSNTKVYNKVNNSNRSIRNRLCYSCRIYGHLARDCPIVLHELSNLNVQNKIDIVNVDIEPKVESCKETDSNINFQFDQNIKVNVPDVNIEQKGETWEEMLADLKLEREMELKAEGLRLRETDTNLNLQSDKNITVNKPLNSNLPGNVPHYDLYSPNLCEGCGCDLTVNFHVWDECPAVQYIKHRDRVTDVIIKQNIENLHTNYELGPKAESIKETFSNIDYECNEDGKINMCNYQYSINNEMNRFSHEIESEHESNEDCNSNCDYQYGGSEGDKCSNEFEPKAETIENVFYLNNQYSINNELEYGDIEPRAERVEEEIFSCSWMHREDGVVDNLGNVELKAESFEHPKANVSVKFDESIKINVTNSENEPPASIIDSVKSKIRPKAVNVVKDIYKLDIACNKKVKVIDKNCKLKPRATSVVDTKSHLKSRANDTININVNKQVTKPKATEVNNKSKVNANISKNVKRDIKK</sequence>
<dbReference type="Pfam" id="PF00098">
    <property type="entry name" value="zf-CCHC"/>
    <property type="match status" value="1"/>
</dbReference>
<dbReference type="EMBL" id="CAJOBS010005514">
    <property type="protein sequence ID" value="CAF4900781.1"/>
    <property type="molecule type" value="Genomic_DNA"/>
</dbReference>
<name>A0A821V3Z0_9BILA</name>
<dbReference type="PROSITE" id="PS50158">
    <property type="entry name" value="ZF_CCHC"/>
    <property type="match status" value="1"/>
</dbReference>
<dbReference type="InterPro" id="IPR036875">
    <property type="entry name" value="Znf_CCHC_sf"/>
</dbReference>
<gene>
    <name evidence="3" type="ORF">KIK155_LOCUS31414</name>
    <name evidence="4" type="ORF">TOA249_LOCUS30662</name>
</gene>